<sequence length="12" mass="1493">MSEYSFGIHMKY</sequence>
<evidence type="ECO:0000313" key="2">
    <source>
        <dbReference type="Proteomes" id="UP000195991"/>
    </source>
</evidence>
<reference evidence="1 2" key="1">
    <citation type="submission" date="2016-08" db="EMBL/GenBank/DDBJ databases">
        <authorList>
            <person name="Seilhamer J.J."/>
        </authorList>
    </citation>
    <scope>NUCLEOTIDE SEQUENCE [LARGE SCALE GENOMIC DNA]</scope>
    <source>
        <strain evidence="1 2">IEBC_T61001</strain>
    </source>
</reference>
<proteinExistence type="predicted"/>
<name>A0A1C4BHU8_BACTU</name>
<protein>
    <submittedName>
        <fullName evidence="1">Uncharacterized protein</fullName>
    </submittedName>
</protein>
<organism evidence="1 2">
    <name type="scientific">Bacillus thuringiensis</name>
    <dbReference type="NCBI Taxonomy" id="1428"/>
    <lineage>
        <taxon>Bacteria</taxon>
        <taxon>Bacillati</taxon>
        <taxon>Bacillota</taxon>
        <taxon>Bacilli</taxon>
        <taxon>Bacillales</taxon>
        <taxon>Bacillaceae</taxon>
        <taxon>Bacillus</taxon>
        <taxon>Bacillus cereus group</taxon>
    </lineage>
</organism>
<gene>
    <name evidence="1" type="ORF">BTT61001_01305</name>
</gene>
<evidence type="ECO:0000313" key="1">
    <source>
        <dbReference type="EMBL" id="SCC06435.1"/>
    </source>
</evidence>
<dbReference type="Proteomes" id="UP000195991">
    <property type="component" value="Unassembled WGS sequence"/>
</dbReference>
<dbReference type="EMBL" id="FMBI01000024">
    <property type="protein sequence ID" value="SCC06435.1"/>
    <property type="molecule type" value="Genomic_DNA"/>
</dbReference>
<accession>A0A1C4BHU8</accession>